<gene>
    <name evidence="4" type="ORF">ESZ50_03850</name>
</gene>
<keyword evidence="2" id="KW-0560">Oxidoreductase</keyword>
<dbReference type="GO" id="GO:0016491">
    <property type="term" value="F:oxidoreductase activity"/>
    <property type="evidence" value="ECO:0007669"/>
    <property type="project" value="UniProtKB-KW"/>
</dbReference>
<dbReference type="InterPro" id="IPR001155">
    <property type="entry name" value="OxRdtase_FMN_N"/>
</dbReference>
<proteinExistence type="predicted"/>
<dbReference type="OrthoDB" id="9772736at2"/>
<protein>
    <submittedName>
        <fullName evidence="4">NADH-dependent flavin oxidoreductase</fullName>
    </submittedName>
</protein>
<dbReference type="InterPro" id="IPR051799">
    <property type="entry name" value="NADH_flavin_oxidoreductase"/>
</dbReference>
<keyword evidence="5" id="KW-1185">Reference proteome</keyword>
<dbReference type="PANTHER" id="PTHR43656:SF2">
    <property type="entry name" value="BINDING OXIDOREDUCTASE, PUTATIVE (AFU_ORTHOLOGUE AFUA_2G08260)-RELATED"/>
    <property type="match status" value="1"/>
</dbReference>
<comment type="caution">
    <text evidence="4">The sequence shown here is derived from an EMBL/GenBank/DDBJ whole genome shotgun (WGS) entry which is preliminary data.</text>
</comment>
<accession>A0A6C2C8G6</accession>
<evidence type="ECO:0000256" key="2">
    <source>
        <dbReference type="ARBA" id="ARBA00023002"/>
    </source>
</evidence>
<keyword evidence="1" id="KW-0285">Flavoprotein</keyword>
<evidence type="ECO:0000256" key="1">
    <source>
        <dbReference type="ARBA" id="ARBA00022630"/>
    </source>
</evidence>
<dbReference type="SUPFAM" id="SSF51395">
    <property type="entry name" value="FMN-linked oxidoreductases"/>
    <property type="match status" value="1"/>
</dbReference>
<feature type="domain" description="NADH:flavin oxidoreductase/NADH oxidase N-terminal" evidence="3">
    <location>
        <begin position="10"/>
        <end position="333"/>
    </location>
</feature>
<evidence type="ECO:0000259" key="3">
    <source>
        <dbReference type="Pfam" id="PF00724"/>
    </source>
</evidence>
<sequence length="386" mass="43043">MTQYKFLESFKLANGVTVRNRVIMPPTTLRSSYATGAVTDAELRYYQLRSGGPGMVITEMAYVSGLGKTYVGQIGADSDRQITSLHKLAQTIKAEGALAVLQLSFGGRIAQPAVMPHEEIVGPSALPGHQPGMHTPRAMTDAEIRQSILDFGQATRRAYEAGFDGVELHGANMYLMQQFFSAHANQRTDAWGGSESERMNYGLAVLDEVIRIRDEITDERFIIGYRQSSEEPTEIGIRHSDALRMAKEIVKRPIAYFHLSLKDAFQTPFMDKTDLEPLYVKYQRVLGGIPLFVAGLLRTPTQVEELVQHGVAGAAIGRELIVDPNWVQKVQNSDEKGIRYALSPSDMMLLGIPDPLVPWLMTRFKKGLVVSTDEAFDLTVPWQYYR</sequence>
<dbReference type="Proteomes" id="UP000371977">
    <property type="component" value="Unassembled WGS sequence"/>
</dbReference>
<evidence type="ECO:0000313" key="4">
    <source>
        <dbReference type="EMBL" id="TYC50197.1"/>
    </source>
</evidence>
<dbReference type="PANTHER" id="PTHR43656">
    <property type="entry name" value="BINDING OXIDOREDUCTASE, PUTATIVE (AFU_ORTHOLOGUE AFUA_2G08260)-RELATED"/>
    <property type="match status" value="1"/>
</dbReference>
<name>A0A6C2C8G6_9LACO</name>
<dbReference type="RefSeq" id="WP_148622279.1">
    <property type="nucleotide sequence ID" value="NZ_SDGZ01000010.1"/>
</dbReference>
<dbReference type="GO" id="GO:0010181">
    <property type="term" value="F:FMN binding"/>
    <property type="evidence" value="ECO:0007669"/>
    <property type="project" value="InterPro"/>
</dbReference>
<dbReference type="EMBL" id="SDGZ01000010">
    <property type="protein sequence ID" value="TYC50197.1"/>
    <property type="molecule type" value="Genomic_DNA"/>
</dbReference>
<dbReference type="Pfam" id="PF00724">
    <property type="entry name" value="Oxidored_FMN"/>
    <property type="match status" value="1"/>
</dbReference>
<dbReference type="InterPro" id="IPR013785">
    <property type="entry name" value="Aldolase_TIM"/>
</dbReference>
<organism evidence="4 5">
    <name type="scientific">Weissella muntiaci</name>
    <dbReference type="NCBI Taxonomy" id="2508881"/>
    <lineage>
        <taxon>Bacteria</taxon>
        <taxon>Bacillati</taxon>
        <taxon>Bacillota</taxon>
        <taxon>Bacilli</taxon>
        <taxon>Lactobacillales</taxon>
        <taxon>Lactobacillaceae</taxon>
        <taxon>Weissella</taxon>
    </lineage>
</organism>
<evidence type="ECO:0000313" key="5">
    <source>
        <dbReference type="Proteomes" id="UP000371977"/>
    </source>
</evidence>
<dbReference type="Gene3D" id="3.20.20.70">
    <property type="entry name" value="Aldolase class I"/>
    <property type="match status" value="1"/>
</dbReference>
<reference evidence="4 5" key="1">
    <citation type="submission" date="2019-01" db="EMBL/GenBank/DDBJ databases">
        <title>Weissella sp. nov., a novel lactic acid bacterium isolated from animal feces.</title>
        <authorList>
            <person name="Wang L.-T."/>
        </authorList>
    </citation>
    <scope>NUCLEOTIDE SEQUENCE [LARGE SCALE GENOMIC DNA]</scope>
    <source>
        <strain evidence="4 5">8H-2</strain>
    </source>
</reference>
<dbReference type="AlphaFoldDB" id="A0A6C2C8G6"/>